<evidence type="ECO:0008006" key="4">
    <source>
        <dbReference type="Google" id="ProtNLM"/>
    </source>
</evidence>
<protein>
    <recommendedName>
        <fullName evidence="4">Retrotransposon gag domain-containing protein</fullName>
    </recommendedName>
</protein>
<feature type="region of interest" description="Disordered" evidence="1">
    <location>
        <begin position="1"/>
        <end position="39"/>
    </location>
</feature>
<evidence type="ECO:0000256" key="1">
    <source>
        <dbReference type="SAM" id="MobiDB-lite"/>
    </source>
</evidence>
<organism evidence="2 3">
    <name type="scientific">Linnemannia exigua</name>
    <dbReference type="NCBI Taxonomy" id="604196"/>
    <lineage>
        <taxon>Eukaryota</taxon>
        <taxon>Fungi</taxon>
        <taxon>Fungi incertae sedis</taxon>
        <taxon>Mucoromycota</taxon>
        <taxon>Mortierellomycotina</taxon>
        <taxon>Mortierellomycetes</taxon>
        <taxon>Mortierellales</taxon>
        <taxon>Mortierellaceae</taxon>
        <taxon>Linnemannia</taxon>
    </lineage>
</organism>
<sequence length="214" mass="24171">MVAKILDPTDQTPDLLDTPEQTPDTFSSPDTSPSISSIPSPCLSSIDTYFITDFFFELTITNGNTQSLATIIELDTTSKPTKYDGTRDGFKCLAWLKEVQRYFAMKGISDRKRTMHPINLLNQSSLMWWESLNIGDDCEYPTFVTLFKQAYMPEGFIQQVRGLLLTAKLTTNLAEYLTRLRLYMNILLSEDSSGRSFLEATAKVVFLQGCPDDL</sequence>
<reference evidence="2" key="1">
    <citation type="journal article" date="2020" name="Fungal Divers.">
        <title>Resolving the Mortierellaceae phylogeny through synthesis of multi-gene phylogenetics and phylogenomics.</title>
        <authorList>
            <person name="Vandepol N."/>
            <person name="Liber J."/>
            <person name="Desiro A."/>
            <person name="Na H."/>
            <person name="Kennedy M."/>
            <person name="Barry K."/>
            <person name="Grigoriev I.V."/>
            <person name="Miller A.N."/>
            <person name="O'Donnell K."/>
            <person name="Stajich J.E."/>
            <person name="Bonito G."/>
        </authorList>
    </citation>
    <scope>NUCLEOTIDE SEQUENCE</scope>
    <source>
        <strain evidence="2">NRRL 28262</strain>
    </source>
</reference>
<evidence type="ECO:0000313" key="2">
    <source>
        <dbReference type="EMBL" id="KAG0248357.1"/>
    </source>
</evidence>
<gene>
    <name evidence="2" type="ORF">BGZ95_008097</name>
</gene>
<keyword evidence="3" id="KW-1185">Reference proteome</keyword>
<name>A0AAD4CZR2_9FUNG</name>
<comment type="caution">
    <text evidence="2">The sequence shown here is derived from an EMBL/GenBank/DDBJ whole genome shotgun (WGS) entry which is preliminary data.</text>
</comment>
<evidence type="ECO:0000313" key="3">
    <source>
        <dbReference type="Proteomes" id="UP001194580"/>
    </source>
</evidence>
<dbReference type="AlphaFoldDB" id="A0AAD4CZR2"/>
<proteinExistence type="predicted"/>
<accession>A0AAD4CZR2</accession>
<dbReference type="Proteomes" id="UP001194580">
    <property type="component" value="Unassembled WGS sequence"/>
</dbReference>
<dbReference type="EMBL" id="JAAAIL010004112">
    <property type="protein sequence ID" value="KAG0248357.1"/>
    <property type="molecule type" value="Genomic_DNA"/>
</dbReference>